<organism evidence="3 4">
    <name type="scientific">Halorubrum tibetense</name>
    <dbReference type="NCBI Taxonomy" id="175631"/>
    <lineage>
        <taxon>Archaea</taxon>
        <taxon>Methanobacteriati</taxon>
        <taxon>Methanobacteriota</taxon>
        <taxon>Stenosarchaea group</taxon>
        <taxon>Halobacteria</taxon>
        <taxon>Halobacteriales</taxon>
        <taxon>Haloferacaceae</taxon>
        <taxon>Halorubrum</taxon>
    </lineage>
</organism>
<gene>
    <name evidence="3" type="ORF">ACFQEU_04855</name>
</gene>
<sequence>MRRIYDSGAIHRDDDDPGAPNEIKRETKLQALRSVPSSTLSDLLVPHGVRHRFVSVDVTTPESEYGVGESIPFTVTIRNHVPFPVSLTTASPVLWTWNVDGDVEASAVPLRDPPDETGRFEFDRGEHKRFHKRWDQMFRVTDTDWEPAEPGEYTIGASVNTTDSAAKGLADETTVRIIR</sequence>
<dbReference type="InterPro" id="IPR058280">
    <property type="entry name" value="DUF7974"/>
</dbReference>
<comment type="caution">
    <text evidence="3">The sequence shown here is derived from an EMBL/GenBank/DDBJ whole genome shotgun (WGS) entry which is preliminary data.</text>
</comment>
<evidence type="ECO:0000313" key="3">
    <source>
        <dbReference type="EMBL" id="MFC6752797.1"/>
    </source>
</evidence>
<evidence type="ECO:0000259" key="2">
    <source>
        <dbReference type="Pfam" id="PF25929"/>
    </source>
</evidence>
<dbReference type="InterPro" id="IPR013783">
    <property type="entry name" value="Ig-like_fold"/>
</dbReference>
<proteinExistence type="predicted"/>
<dbReference type="EMBL" id="JBHSWW010000041">
    <property type="protein sequence ID" value="MFC6752797.1"/>
    <property type="molecule type" value="Genomic_DNA"/>
</dbReference>
<accession>A0ABD5S8F7</accession>
<dbReference type="Pfam" id="PF25929">
    <property type="entry name" value="DUF7974"/>
    <property type="match status" value="1"/>
</dbReference>
<evidence type="ECO:0000313" key="4">
    <source>
        <dbReference type="Proteomes" id="UP001596442"/>
    </source>
</evidence>
<keyword evidence="4" id="KW-1185">Reference proteome</keyword>
<dbReference type="Proteomes" id="UP001596442">
    <property type="component" value="Unassembled WGS sequence"/>
</dbReference>
<feature type="region of interest" description="Disordered" evidence="1">
    <location>
        <begin position="1"/>
        <end position="20"/>
    </location>
</feature>
<dbReference type="RefSeq" id="WP_379779824.1">
    <property type="nucleotide sequence ID" value="NZ_JBHSWW010000041.1"/>
</dbReference>
<name>A0ABD5S8F7_9EURY</name>
<protein>
    <recommendedName>
        <fullName evidence="2">DUF7974 domain-containing protein</fullName>
    </recommendedName>
</protein>
<evidence type="ECO:0000256" key="1">
    <source>
        <dbReference type="SAM" id="MobiDB-lite"/>
    </source>
</evidence>
<reference evidence="3 4" key="1">
    <citation type="journal article" date="2019" name="Int. J. Syst. Evol. Microbiol.">
        <title>The Global Catalogue of Microorganisms (GCM) 10K type strain sequencing project: providing services to taxonomists for standard genome sequencing and annotation.</title>
        <authorList>
            <consortium name="The Broad Institute Genomics Platform"/>
            <consortium name="The Broad Institute Genome Sequencing Center for Infectious Disease"/>
            <person name="Wu L."/>
            <person name="Ma J."/>
        </authorList>
    </citation>
    <scope>NUCLEOTIDE SEQUENCE [LARGE SCALE GENOMIC DNA]</scope>
    <source>
        <strain evidence="3 4">CGMCC 1.3239</strain>
    </source>
</reference>
<feature type="domain" description="DUF7974" evidence="2">
    <location>
        <begin position="43"/>
        <end position="177"/>
    </location>
</feature>
<dbReference type="Gene3D" id="2.60.40.10">
    <property type="entry name" value="Immunoglobulins"/>
    <property type="match status" value="1"/>
</dbReference>
<dbReference type="AlphaFoldDB" id="A0ABD5S8F7"/>